<evidence type="ECO:0000256" key="1">
    <source>
        <dbReference type="ARBA" id="ARBA00022857"/>
    </source>
</evidence>
<evidence type="ECO:0000259" key="3">
    <source>
        <dbReference type="Pfam" id="PF05368"/>
    </source>
</evidence>
<dbReference type="GO" id="GO:0016491">
    <property type="term" value="F:oxidoreductase activity"/>
    <property type="evidence" value="ECO:0007669"/>
    <property type="project" value="UniProtKB-KW"/>
</dbReference>
<keyword evidence="2" id="KW-0560">Oxidoreductase</keyword>
<dbReference type="AlphaFoldDB" id="A0ABD1XPE8"/>
<sequence length="319" mass="35950">MEPLQESPVAKSKILIIGATGRLGRHITKASAAAGHPTFLLIRRGTLKIPGPEKTAVLEDLRNLGTSILEGSLEDKSSLLNALKQVDVVISAVGHADQQFLLIEAIKEAGNIKKFYPTEYGTDFDRATCVPSLTPMKAKIQVRRAIEAAGIPYTIVANVAFASIFLAHFWHLEYESPPRDKVEFYGDGERRVPFVFEEDVAKYLIESVDDSRTLNKVLCVRPKLNFISPKQVVARWEKKLRHTLEKTYVTEEEMLKRLSEPDGPPLFDIYTPNLILALRYVIFVKGEMDLPLLPNEVEADELYPHVKYRTVEEFLDSCL</sequence>
<dbReference type="InterPro" id="IPR036291">
    <property type="entry name" value="NAD(P)-bd_dom_sf"/>
</dbReference>
<dbReference type="PANTHER" id="PTHR43349:SF93">
    <property type="entry name" value="ISOFLAVONE REDUCTASE HOMOLOG P3-RELATED"/>
    <property type="match status" value="1"/>
</dbReference>
<evidence type="ECO:0000313" key="5">
    <source>
        <dbReference type="Proteomes" id="UP001605036"/>
    </source>
</evidence>
<name>A0ABD1XPE8_9MARC</name>
<dbReference type="InterPro" id="IPR045312">
    <property type="entry name" value="PCBER-like"/>
</dbReference>
<dbReference type="InterPro" id="IPR050608">
    <property type="entry name" value="NmrA-type/Isoflavone_red_sf"/>
</dbReference>
<dbReference type="Gene3D" id="3.90.25.10">
    <property type="entry name" value="UDP-galactose 4-epimerase, domain 1"/>
    <property type="match status" value="1"/>
</dbReference>
<dbReference type="Pfam" id="PF05368">
    <property type="entry name" value="NmrA"/>
    <property type="match status" value="1"/>
</dbReference>
<evidence type="ECO:0000256" key="2">
    <source>
        <dbReference type="ARBA" id="ARBA00023002"/>
    </source>
</evidence>
<dbReference type="EMBL" id="JBHFFA010000007">
    <property type="protein sequence ID" value="KAL2610824.1"/>
    <property type="molecule type" value="Genomic_DNA"/>
</dbReference>
<accession>A0ABD1XPE8</accession>
<dbReference type="Gene3D" id="3.40.50.720">
    <property type="entry name" value="NAD(P)-binding Rossmann-like Domain"/>
    <property type="match status" value="1"/>
</dbReference>
<keyword evidence="1" id="KW-0521">NADP</keyword>
<gene>
    <name evidence="4" type="ORF">R1flu_022516</name>
</gene>
<dbReference type="CDD" id="cd05259">
    <property type="entry name" value="PCBER_SDR_a"/>
    <property type="match status" value="1"/>
</dbReference>
<keyword evidence="5" id="KW-1185">Reference proteome</keyword>
<reference evidence="4 5" key="1">
    <citation type="submission" date="2024-09" db="EMBL/GenBank/DDBJ databases">
        <title>Chromosome-scale assembly of Riccia fluitans.</title>
        <authorList>
            <person name="Paukszto L."/>
            <person name="Sawicki J."/>
            <person name="Karawczyk K."/>
            <person name="Piernik-Szablinska J."/>
            <person name="Szczecinska M."/>
            <person name="Mazdziarz M."/>
        </authorList>
    </citation>
    <scope>NUCLEOTIDE SEQUENCE [LARGE SCALE GENOMIC DNA]</scope>
    <source>
        <strain evidence="4">Rf_01</strain>
        <tissue evidence="4">Aerial parts of the thallus</tissue>
    </source>
</reference>
<dbReference type="InterPro" id="IPR008030">
    <property type="entry name" value="NmrA-like"/>
</dbReference>
<protein>
    <recommendedName>
        <fullName evidence="3">NmrA-like domain-containing protein</fullName>
    </recommendedName>
</protein>
<dbReference type="Proteomes" id="UP001605036">
    <property type="component" value="Unassembled WGS sequence"/>
</dbReference>
<feature type="domain" description="NmrA-like" evidence="3">
    <location>
        <begin position="11"/>
        <end position="315"/>
    </location>
</feature>
<organism evidence="4 5">
    <name type="scientific">Riccia fluitans</name>
    <dbReference type="NCBI Taxonomy" id="41844"/>
    <lineage>
        <taxon>Eukaryota</taxon>
        <taxon>Viridiplantae</taxon>
        <taxon>Streptophyta</taxon>
        <taxon>Embryophyta</taxon>
        <taxon>Marchantiophyta</taxon>
        <taxon>Marchantiopsida</taxon>
        <taxon>Marchantiidae</taxon>
        <taxon>Marchantiales</taxon>
        <taxon>Ricciaceae</taxon>
        <taxon>Riccia</taxon>
    </lineage>
</organism>
<proteinExistence type="predicted"/>
<comment type="caution">
    <text evidence="4">The sequence shown here is derived from an EMBL/GenBank/DDBJ whole genome shotgun (WGS) entry which is preliminary data.</text>
</comment>
<dbReference type="SUPFAM" id="SSF51735">
    <property type="entry name" value="NAD(P)-binding Rossmann-fold domains"/>
    <property type="match status" value="1"/>
</dbReference>
<evidence type="ECO:0000313" key="4">
    <source>
        <dbReference type="EMBL" id="KAL2610824.1"/>
    </source>
</evidence>
<dbReference type="PANTHER" id="PTHR43349">
    <property type="entry name" value="PINORESINOL REDUCTASE-RELATED"/>
    <property type="match status" value="1"/>
</dbReference>